<dbReference type="InterPro" id="IPR050265">
    <property type="entry name" value="Fe/Mn_Superoxide_Dismutase"/>
</dbReference>
<name>A0A8E0VI32_9TREM</name>
<evidence type="ECO:0000256" key="6">
    <source>
        <dbReference type="ARBA" id="ARBA00023211"/>
    </source>
</evidence>
<dbReference type="PANTHER" id="PTHR11404">
    <property type="entry name" value="SUPEROXIDE DISMUTASE 2"/>
    <property type="match status" value="1"/>
</dbReference>
<dbReference type="FunFam" id="1.10.287.990:FF:000001">
    <property type="entry name" value="Superoxide dismutase"/>
    <property type="match status" value="1"/>
</dbReference>
<comment type="function">
    <text evidence="1">Destroys superoxide anion radicals which are normally produced within the cells and which are toxic to biological systems.</text>
</comment>
<evidence type="ECO:0000256" key="1">
    <source>
        <dbReference type="ARBA" id="ARBA00002170"/>
    </source>
</evidence>
<organism evidence="11 12">
    <name type="scientific">Fasciolopsis buskii</name>
    <dbReference type="NCBI Taxonomy" id="27845"/>
    <lineage>
        <taxon>Eukaryota</taxon>
        <taxon>Metazoa</taxon>
        <taxon>Spiralia</taxon>
        <taxon>Lophotrochozoa</taxon>
        <taxon>Platyhelminthes</taxon>
        <taxon>Trematoda</taxon>
        <taxon>Digenea</taxon>
        <taxon>Plagiorchiida</taxon>
        <taxon>Echinostomata</taxon>
        <taxon>Echinostomatoidea</taxon>
        <taxon>Fasciolidae</taxon>
        <taxon>Fasciolopsis</taxon>
    </lineage>
</organism>
<evidence type="ECO:0000259" key="9">
    <source>
        <dbReference type="Pfam" id="PF00081"/>
    </source>
</evidence>
<accession>A0A8E0VI32</accession>
<evidence type="ECO:0000256" key="2">
    <source>
        <dbReference type="ARBA" id="ARBA00008714"/>
    </source>
</evidence>
<comment type="caution">
    <text evidence="11">The sequence shown here is derived from an EMBL/GenBank/DDBJ whole genome shotgun (WGS) entry which is preliminary data.</text>
</comment>
<dbReference type="GO" id="GO:0004784">
    <property type="term" value="F:superoxide dismutase activity"/>
    <property type="evidence" value="ECO:0007669"/>
    <property type="project" value="UniProtKB-EC"/>
</dbReference>
<dbReference type="OrthoDB" id="239262at2759"/>
<dbReference type="PRINTS" id="PR01703">
    <property type="entry name" value="MNSODISMTASE"/>
</dbReference>
<keyword evidence="4 8" id="KW-0479">Metal-binding</keyword>
<feature type="domain" description="Manganese/iron superoxide dismutase N-terminal" evidence="9">
    <location>
        <begin position="24"/>
        <end position="105"/>
    </location>
</feature>
<keyword evidence="5 8" id="KW-0560">Oxidoreductase</keyword>
<sequence length="236" mass="26116">MLRLSSSVFRSIRPLLCSSVCGAKHTLPDLPYDYNALEPTISAEIMKLHHGKHHATYVNNYNILEEQLHEAMVKQDTTKIIALQPGLRFNGGGHINHSIFWKNLSPNGGGKPSGSLANAINTEFGSFEEFKAKFSATTVAVQGSGWGWLAFNPNTKKLQILACPNQDPLEGTTGLFVFRAIFSVYIVSFSKFILLRGNLLLHPYGLSLRKITCIVVKGQRTSTLEMLLDSADHLPY</sequence>
<feature type="domain" description="Manganese/iron superoxide dismutase C-terminal" evidence="10">
    <location>
        <begin position="112"/>
        <end position="169"/>
    </location>
</feature>
<evidence type="ECO:0000256" key="8">
    <source>
        <dbReference type="RuleBase" id="RU000414"/>
    </source>
</evidence>
<dbReference type="GO" id="GO:0030145">
    <property type="term" value="F:manganese ion binding"/>
    <property type="evidence" value="ECO:0007669"/>
    <property type="project" value="TreeGrafter"/>
</dbReference>
<dbReference type="InterPro" id="IPR036314">
    <property type="entry name" value="SOD_C_sf"/>
</dbReference>
<proteinExistence type="inferred from homology"/>
<dbReference type="PANTHER" id="PTHR11404:SF6">
    <property type="entry name" value="SUPEROXIDE DISMUTASE [MN], MITOCHONDRIAL"/>
    <property type="match status" value="1"/>
</dbReference>
<gene>
    <name evidence="11" type="ORF">FBUS_04649</name>
</gene>
<evidence type="ECO:0000313" key="11">
    <source>
        <dbReference type="EMBL" id="KAA0187085.1"/>
    </source>
</evidence>
<keyword evidence="6" id="KW-0464">Manganese</keyword>
<dbReference type="SUPFAM" id="SSF54719">
    <property type="entry name" value="Fe,Mn superoxide dismutase (SOD), C-terminal domain"/>
    <property type="match status" value="1"/>
</dbReference>
<comment type="function">
    <text evidence="8">Destroys radicals which are normally produced within the cells and which are toxic to biological systems.</text>
</comment>
<dbReference type="Proteomes" id="UP000728185">
    <property type="component" value="Unassembled WGS sequence"/>
</dbReference>
<evidence type="ECO:0000256" key="7">
    <source>
        <dbReference type="ARBA" id="ARBA00049204"/>
    </source>
</evidence>
<dbReference type="AlphaFoldDB" id="A0A8E0VI32"/>
<dbReference type="Gene3D" id="1.10.287.990">
    <property type="entry name" value="Fe,Mn superoxide dismutase (SOD) domain"/>
    <property type="match status" value="1"/>
</dbReference>
<dbReference type="Gene3D" id="3.55.40.20">
    <property type="entry name" value="Iron/manganese superoxide dismutase, C-terminal domain"/>
    <property type="match status" value="1"/>
</dbReference>
<dbReference type="EMBL" id="LUCM01009368">
    <property type="protein sequence ID" value="KAA0187085.1"/>
    <property type="molecule type" value="Genomic_DNA"/>
</dbReference>
<dbReference type="Pfam" id="PF02777">
    <property type="entry name" value="Sod_Fe_C"/>
    <property type="match status" value="1"/>
</dbReference>
<evidence type="ECO:0000256" key="4">
    <source>
        <dbReference type="ARBA" id="ARBA00022723"/>
    </source>
</evidence>
<evidence type="ECO:0000259" key="10">
    <source>
        <dbReference type="Pfam" id="PF02777"/>
    </source>
</evidence>
<evidence type="ECO:0000256" key="5">
    <source>
        <dbReference type="ARBA" id="ARBA00023002"/>
    </source>
</evidence>
<dbReference type="SUPFAM" id="SSF46609">
    <property type="entry name" value="Fe,Mn superoxide dismutase (SOD), N-terminal domain"/>
    <property type="match status" value="1"/>
</dbReference>
<dbReference type="InterPro" id="IPR019831">
    <property type="entry name" value="Mn/Fe_SOD_N"/>
</dbReference>
<dbReference type="InterPro" id="IPR001189">
    <property type="entry name" value="Mn/Fe_SOD"/>
</dbReference>
<evidence type="ECO:0000313" key="12">
    <source>
        <dbReference type="Proteomes" id="UP000728185"/>
    </source>
</evidence>
<dbReference type="GO" id="GO:0005739">
    <property type="term" value="C:mitochondrion"/>
    <property type="evidence" value="ECO:0007669"/>
    <property type="project" value="TreeGrafter"/>
</dbReference>
<evidence type="ECO:0000256" key="3">
    <source>
        <dbReference type="ARBA" id="ARBA00012682"/>
    </source>
</evidence>
<protein>
    <recommendedName>
        <fullName evidence="3 8">Superoxide dismutase</fullName>
        <ecNumber evidence="3 8">1.15.1.1</ecNumber>
    </recommendedName>
</protein>
<comment type="catalytic activity">
    <reaction evidence="7 8">
        <text>2 superoxide + 2 H(+) = H2O2 + O2</text>
        <dbReference type="Rhea" id="RHEA:20696"/>
        <dbReference type="ChEBI" id="CHEBI:15378"/>
        <dbReference type="ChEBI" id="CHEBI:15379"/>
        <dbReference type="ChEBI" id="CHEBI:16240"/>
        <dbReference type="ChEBI" id="CHEBI:18421"/>
        <dbReference type="EC" id="1.15.1.1"/>
    </reaction>
</comment>
<dbReference type="InterPro" id="IPR036324">
    <property type="entry name" value="Mn/Fe_SOD_N_sf"/>
</dbReference>
<comment type="similarity">
    <text evidence="2 8">Belongs to the iron/manganese superoxide dismutase family.</text>
</comment>
<keyword evidence="12" id="KW-1185">Reference proteome</keyword>
<dbReference type="EC" id="1.15.1.1" evidence="3 8"/>
<dbReference type="Pfam" id="PF00081">
    <property type="entry name" value="Sod_Fe_N"/>
    <property type="match status" value="1"/>
</dbReference>
<dbReference type="InterPro" id="IPR019832">
    <property type="entry name" value="Mn/Fe_SOD_C"/>
</dbReference>
<reference evidence="11" key="1">
    <citation type="submission" date="2019-05" db="EMBL/GenBank/DDBJ databases">
        <title>Annotation for the trematode Fasciolopsis buski.</title>
        <authorList>
            <person name="Choi Y.-J."/>
        </authorList>
    </citation>
    <scope>NUCLEOTIDE SEQUENCE</scope>
    <source>
        <strain evidence="11">HT</strain>
        <tissue evidence="11">Whole worm</tissue>
    </source>
</reference>